<keyword evidence="1" id="KW-0812">Transmembrane</keyword>
<comment type="caution">
    <text evidence="2">The sequence shown here is derived from an EMBL/GenBank/DDBJ whole genome shotgun (WGS) entry which is preliminary data.</text>
</comment>
<protein>
    <recommendedName>
        <fullName evidence="4">Permease</fullName>
    </recommendedName>
</protein>
<feature type="transmembrane region" description="Helical" evidence="1">
    <location>
        <begin position="181"/>
        <end position="201"/>
    </location>
</feature>
<accession>A0ABP9UDT4</accession>
<keyword evidence="1" id="KW-1133">Transmembrane helix</keyword>
<evidence type="ECO:0000313" key="3">
    <source>
        <dbReference type="Proteomes" id="UP001449582"/>
    </source>
</evidence>
<feature type="transmembrane region" description="Helical" evidence="1">
    <location>
        <begin position="61"/>
        <end position="79"/>
    </location>
</feature>
<organism evidence="2 3">
    <name type="scientific">Ureaplasma ceti</name>
    <dbReference type="NCBI Taxonomy" id="3119530"/>
    <lineage>
        <taxon>Bacteria</taxon>
        <taxon>Bacillati</taxon>
        <taxon>Mycoplasmatota</taxon>
        <taxon>Mycoplasmoidales</taxon>
        <taxon>Mycoplasmoidaceae</taxon>
        <taxon>Ureaplasma</taxon>
    </lineage>
</organism>
<feature type="transmembrane region" description="Helical" evidence="1">
    <location>
        <begin position="383"/>
        <end position="405"/>
    </location>
</feature>
<feature type="transmembrane region" description="Helical" evidence="1">
    <location>
        <begin position="279"/>
        <end position="301"/>
    </location>
</feature>
<evidence type="ECO:0008006" key="4">
    <source>
        <dbReference type="Google" id="ProtNLM"/>
    </source>
</evidence>
<feature type="transmembrane region" description="Helical" evidence="1">
    <location>
        <begin position="221"/>
        <end position="241"/>
    </location>
</feature>
<feature type="transmembrane region" description="Helical" evidence="1">
    <location>
        <begin position="321"/>
        <end position="340"/>
    </location>
</feature>
<keyword evidence="3" id="KW-1185">Reference proteome</keyword>
<keyword evidence="1" id="KW-0472">Membrane</keyword>
<evidence type="ECO:0000313" key="2">
    <source>
        <dbReference type="EMBL" id="GAA5414884.1"/>
    </source>
</evidence>
<sequence>MNLSILKKKRNFLFDYGSHRIKDQQVTGLFLTIVVITSIMFIFGAQVIFTPGPGFKIFIDIFKYTVLMIGLPFSALIIGHNSWTPYAMKYRDWWRKNARLSIFNFYFWAIIFMIIGLITLAILKATHSPYFPGDKYWALIPTVGMLPLQNFSAQGTSFTIALIWFNLLLPYIIKGFNKMSFAGATIFIATLLLVAAFIGSWNNVFSHYHSLQQQYPWFNNVTKYLKVEVIFAYLFLGMYIRKFIRNGNWKVHLSLWVALSCSLFIIETVLNQVLHNNKFFISVFPGEIISTIMIIFAFGFLSNVSFHHRFTITIHHKRIAWINKTALMLIGDMFMIILPVCHYIDGYLVGVAGLHLTMVPIGSNYYMLYPQTQLLVIGSAPDATGWIMMGASCLAFIPLFTLGLLRNYLYKKLDKALTKWHNKREQVLSIKKEPHIIVKN</sequence>
<dbReference type="Proteomes" id="UP001449582">
    <property type="component" value="Unassembled WGS sequence"/>
</dbReference>
<gene>
    <name evidence="2" type="ORF">UREOM_5950</name>
</gene>
<proteinExistence type="predicted"/>
<dbReference type="RefSeq" id="WP_353290044.1">
    <property type="nucleotide sequence ID" value="NZ_BAABQM010000004.1"/>
</dbReference>
<feature type="transmembrane region" description="Helical" evidence="1">
    <location>
        <begin position="151"/>
        <end position="169"/>
    </location>
</feature>
<name>A0ABP9UDT4_9BACT</name>
<feature type="transmembrane region" description="Helical" evidence="1">
    <location>
        <begin position="253"/>
        <end position="273"/>
    </location>
</feature>
<feature type="transmembrane region" description="Helical" evidence="1">
    <location>
        <begin position="100"/>
        <end position="123"/>
    </location>
</feature>
<dbReference type="EMBL" id="BAABQM010000004">
    <property type="protein sequence ID" value="GAA5414884.1"/>
    <property type="molecule type" value="Genomic_DNA"/>
</dbReference>
<reference evidence="2" key="1">
    <citation type="submission" date="2024-02" db="EMBL/GenBank/DDBJ databases">
        <title>Draft genome sequence of new strains in genus Ureaplasma.</title>
        <authorList>
            <person name="Nakajima Y."/>
            <person name="Segawa T."/>
        </authorList>
    </citation>
    <scope>NUCLEOTIDE SEQUENCE [LARGE SCALE GENOMIC DNA]</scope>
    <source>
        <strain evidence="2">OM1</strain>
    </source>
</reference>
<feature type="transmembrane region" description="Helical" evidence="1">
    <location>
        <begin position="28"/>
        <end position="49"/>
    </location>
</feature>
<evidence type="ECO:0000256" key="1">
    <source>
        <dbReference type="SAM" id="Phobius"/>
    </source>
</evidence>